<evidence type="ECO:0000313" key="1">
    <source>
        <dbReference type="EMBL" id="AWU46815.1"/>
    </source>
</evidence>
<gene>
    <name evidence="1" type="primary">ORF55</name>
</gene>
<reference evidence="1" key="1">
    <citation type="submission" date="2018-02" db="EMBL/GenBank/DDBJ databases">
        <title>Fatal Ranavirus Infection in a Group of Captive Meller's Chameleons (Trioceros Melleri).</title>
        <authorList>
            <person name="Peiffer L.B."/>
            <person name="Sander S."/>
            <person name="Gabrielson K."/>
            <person name="Pessier A."/>
            <person name="Allender M.C."/>
            <person name="Waltzek T.B."/>
            <person name="Subramaniam K."/>
            <person name="Stilwell N.K."/>
            <person name="Adamovicz L."/>
            <person name="Bronson E."/>
            <person name="Mangus L."/>
        </authorList>
    </citation>
    <scope>NUCLEOTIDE SEQUENCE [LARGE SCALE GENOMIC DNA]</scope>
    <source>
        <strain evidence="1">TCA16001</strain>
    </source>
</reference>
<sequence length="145" mass="17056">MGVYSPAPRTPRGPWNIRIRFLSWSNSFLLEVKKNYGDVYLCDVCPVRPPGLQAPREQPVLHDRKVLHLYGQDSGVRDVQEVLWNPVSHQEVRRDNHGVLHGRRRARVRQAEEGRRRRQEGHRFRDWERLHQRVEGCPGLQGHGF</sequence>
<dbReference type="EMBL" id="MG953518">
    <property type="protein sequence ID" value="AWU46815.1"/>
    <property type="molecule type" value="Genomic_DNA"/>
</dbReference>
<proteinExistence type="predicted"/>
<protein>
    <submittedName>
        <fullName evidence="1">Uncharacterized protein</fullName>
    </submittedName>
</protein>
<accession>A0A2U9QGU2</accession>
<organism evidence="1">
    <name type="scientific">Terrapene carolina carolina ranavirus</name>
    <dbReference type="NCBI Taxonomy" id="2219561"/>
    <lineage>
        <taxon>Viruses</taxon>
        <taxon>Varidnaviria</taxon>
        <taxon>Bamfordvirae</taxon>
        <taxon>Nucleocytoviricota</taxon>
        <taxon>Megaviricetes</taxon>
        <taxon>Pimascovirales</taxon>
        <taxon>Pimascovirales incertae sedis</taxon>
        <taxon>Iridoviridae</taxon>
        <taxon>Alphairidovirinae</taxon>
        <taxon>Ranavirus</taxon>
        <taxon>Ranavirus rana1</taxon>
    </lineage>
</organism>
<name>A0A2U9QGU2_9VIRU</name>
<dbReference type="Proteomes" id="UP000319141">
    <property type="component" value="Segment"/>
</dbReference>